<keyword evidence="2" id="KW-0472">Membrane</keyword>
<organism evidence="3">
    <name type="scientific">Nakamurella sp. A5-74</name>
    <dbReference type="NCBI Taxonomy" id="3158264"/>
    <lineage>
        <taxon>Bacteria</taxon>
        <taxon>Bacillati</taxon>
        <taxon>Actinomycetota</taxon>
        <taxon>Actinomycetes</taxon>
        <taxon>Nakamurellales</taxon>
        <taxon>Nakamurellaceae</taxon>
        <taxon>Nakamurella</taxon>
    </lineage>
</organism>
<feature type="transmembrane region" description="Helical" evidence="2">
    <location>
        <begin position="57"/>
        <end position="77"/>
    </location>
</feature>
<dbReference type="RefSeq" id="WP_353650505.1">
    <property type="nucleotide sequence ID" value="NZ_CP159218.1"/>
</dbReference>
<reference evidence="3" key="1">
    <citation type="submission" date="2024-05" db="EMBL/GenBank/DDBJ databases">
        <authorList>
            <person name="Cai S.Y."/>
            <person name="Jin L.M."/>
            <person name="Li H.R."/>
        </authorList>
    </citation>
    <scope>NUCLEOTIDE SEQUENCE</scope>
    <source>
        <strain evidence="3">A5-74</strain>
    </source>
</reference>
<evidence type="ECO:0008006" key="4">
    <source>
        <dbReference type="Google" id="ProtNLM"/>
    </source>
</evidence>
<proteinExistence type="predicted"/>
<accession>A0AAU8DRG6</accession>
<dbReference type="EMBL" id="CP159218">
    <property type="protein sequence ID" value="XCG64893.1"/>
    <property type="molecule type" value="Genomic_DNA"/>
</dbReference>
<evidence type="ECO:0000256" key="1">
    <source>
        <dbReference type="SAM" id="MobiDB-lite"/>
    </source>
</evidence>
<sequence>MTRTPAPTGDAELDEALREAALQWRLDFEVPPMPLLDSGSQPLEVHPSARLRWTRPVLVAASIIALGAVAAVVISAARPTGQVAGPSVSAGPSLSARTSLSSGPVTSQAPAPDPVWPVPGLQTLDILDGTPPPSITIGGSVYRMASATPPVDVVTDSDHPNFLGVTPQSNASPCFGIATRIYLDRTSSGTITLSEASYQREGISGPCPEMAVLSGPKYGLAPYAIAGQKLVAAGSDAALQHVDLADYHAPRYLPDGYELSSSLGLASAWGSGKPPGSRVDRVLTLHRQPSTKDITLTWQDPAVGNAAAPRPSTASRVIACATRILTADLAVTACGNTIDPQRPVTVAELQRVVDSIPD</sequence>
<evidence type="ECO:0000313" key="3">
    <source>
        <dbReference type="EMBL" id="XCG64893.1"/>
    </source>
</evidence>
<keyword evidence="2" id="KW-1133">Transmembrane helix</keyword>
<feature type="compositionally biased region" description="Polar residues" evidence="1">
    <location>
        <begin position="90"/>
        <end position="109"/>
    </location>
</feature>
<protein>
    <recommendedName>
        <fullName evidence="4">PknH-like extracellular domain-containing protein</fullName>
    </recommendedName>
</protein>
<keyword evidence="2" id="KW-0812">Transmembrane</keyword>
<name>A0AAU8DRG6_9ACTN</name>
<feature type="region of interest" description="Disordered" evidence="1">
    <location>
        <begin position="81"/>
        <end position="114"/>
    </location>
</feature>
<dbReference type="AlphaFoldDB" id="A0AAU8DRG6"/>
<gene>
    <name evidence="3" type="ORF">ABLG96_06165</name>
</gene>
<evidence type="ECO:0000256" key="2">
    <source>
        <dbReference type="SAM" id="Phobius"/>
    </source>
</evidence>